<dbReference type="AlphaFoldDB" id="R0H264"/>
<accession>R0H264</accession>
<dbReference type="KEGG" id="crb:17879645"/>
<protein>
    <submittedName>
        <fullName evidence="1">Uncharacterized protein</fullName>
    </submittedName>
</protein>
<gene>
    <name evidence="1" type="ORF">CARUB_v10005934mg</name>
</gene>
<keyword evidence="2" id="KW-1185">Reference proteome</keyword>
<dbReference type="OrthoDB" id="1050668at2759"/>
<name>R0H264_9BRAS</name>
<dbReference type="Proteomes" id="UP000029121">
    <property type="component" value="Unassembled WGS sequence"/>
</dbReference>
<evidence type="ECO:0000313" key="2">
    <source>
        <dbReference type="Proteomes" id="UP000029121"/>
    </source>
</evidence>
<feature type="non-terminal residue" evidence="1">
    <location>
        <position position="1"/>
    </location>
</feature>
<dbReference type="PANTHER" id="PTHR33484:SF3">
    <property type="entry name" value="HYDROXYPROLINE-RICH GLYCOPROTEIN FAMILY PROTEIN"/>
    <property type="match status" value="1"/>
</dbReference>
<proteinExistence type="predicted"/>
<evidence type="ECO:0000313" key="1">
    <source>
        <dbReference type="EMBL" id="EOA17573.1"/>
    </source>
</evidence>
<dbReference type="EMBL" id="KB870811">
    <property type="protein sequence ID" value="EOA17573.1"/>
    <property type="molecule type" value="Genomic_DNA"/>
</dbReference>
<sequence>KKDNTLNKDLSSLLCCVAMAQKDRNTRIAQKAFEMVDKVYGKSPKLTTKQYDPKDEFPSRFGQNAYKYGGPKVYTVKEATSTTINCSRAIYMYSSESTMREPVVSHPTAHIQYFGVGRPFVGNPNRVERPKGRVINCDEAAQLYGGVLIKEFRK</sequence>
<reference evidence="2" key="1">
    <citation type="journal article" date="2013" name="Nat. Genet.">
        <title>The Capsella rubella genome and the genomic consequences of rapid mating system evolution.</title>
        <authorList>
            <person name="Slotte T."/>
            <person name="Hazzouri K.M."/>
            <person name="Agren J.A."/>
            <person name="Koenig D."/>
            <person name="Maumus F."/>
            <person name="Guo Y.L."/>
            <person name="Steige K."/>
            <person name="Platts A.E."/>
            <person name="Escobar J.S."/>
            <person name="Newman L.K."/>
            <person name="Wang W."/>
            <person name="Mandakova T."/>
            <person name="Vello E."/>
            <person name="Smith L.M."/>
            <person name="Henz S.R."/>
            <person name="Steffen J."/>
            <person name="Takuno S."/>
            <person name="Brandvain Y."/>
            <person name="Coop G."/>
            <person name="Andolfatto P."/>
            <person name="Hu T.T."/>
            <person name="Blanchette M."/>
            <person name="Clark R.M."/>
            <person name="Quesneville H."/>
            <person name="Nordborg M."/>
            <person name="Gaut B.S."/>
            <person name="Lysak M.A."/>
            <person name="Jenkins J."/>
            <person name="Grimwood J."/>
            <person name="Chapman J."/>
            <person name="Prochnik S."/>
            <person name="Shu S."/>
            <person name="Rokhsar D."/>
            <person name="Schmutz J."/>
            <person name="Weigel D."/>
            <person name="Wright S.I."/>
        </authorList>
    </citation>
    <scope>NUCLEOTIDE SEQUENCE [LARGE SCALE GENOMIC DNA]</scope>
    <source>
        <strain evidence="2">cv. Monte Gargano</strain>
    </source>
</reference>
<dbReference type="PANTHER" id="PTHR33484">
    <property type="entry name" value="BNAC07G33360D PROTEIN"/>
    <property type="match status" value="1"/>
</dbReference>
<organism evidence="1 2">
    <name type="scientific">Capsella rubella</name>
    <dbReference type="NCBI Taxonomy" id="81985"/>
    <lineage>
        <taxon>Eukaryota</taxon>
        <taxon>Viridiplantae</taxon>
        <taxon>Streptophyta</taxon>
        <taxon>Embryophyta</taxon>
        <taxon>Tracheophyta</taxon>
        <taxon>Spermatophyta</taxon>
        <taxon>Magnoliopsida</taxon>
        <taxon>eudicotyledons</taxon>
        <taxon>Gunneridae</taxon>
        <taxon>Pentapetalae</taxon>
        <taxon>rosids</taxon>
        <taxon>malvids</taxon>
        <taxon>Brassicales</taxon>
        <taxon>Brassicaceae</taxon>
        <taxon>Camelineae</taxon>
        <taxon>Capsella</taxon>
    </lineage>
</organism>